<keyword evidence="2" id="KW-1185">Reference proteome</keyword>
<proteinExistence type="predicted"/>
<reference evidence="1" key="2">
    <citation type="submission" date="2013-04" db="UniProtKB">
        <authorList>
            <consortium name="EnsemblPlants"/>
        </authorList>
    </citation>
    <scope>IDENTIFICATION</scope>
</reference>
<dbReference type="EnsemblPlants" id="OB05G24520.1">
    <property type="protein sequence ID" value="OB05G24520.1"/>
    <property type="gene ID" value="OB05G24520"/>
</dbReference>
<dbReference type="AlphaFoldDB" id="J3M778"/>
<dbReference type="Gramene" id="OB05G24520.1">
    <property type="protein sequence ID" value="OB05G24520.1"/>
    <property type="gene ID" value="OB05G24520"/>
</dbReference>
<evidence type="ECO:0000313" key="2">
    <source>
        <dbReference type="Proteomes" id="UP000006038"/>
    </source>
</evidence>
<sequence length="109" mass="12249">MELIYKPCGEKELSKSGSHLIFKHFSISSANFSAQLADMEYVSSDFAAREAILTNILHSEEYRSDNFILGSSCILYLQCMRAQNANKFKLLAAAFDTRLQWLANGSWGS</sequence>
<accession>J3M778</accession>
<evidence type="ECO:0000313" key="1">
    <source>
        <dbReference type="EnsemblPlants" id="OB05G24520.1"/>
    </source>
</evidence>
<organism evidence="1">
    <name type="scientific">Oryza brachyantha</name>
    <name type="common">malo sina</name>
    <dbReference type="NCBI Taxonomy" id="4533"/>
    <lineage>
        <taxon>Eukaryota</taxon>
        <taxon>Viridiplantae</taxon>
        <taxon>Streptophyta</taxon>
        <taxon>Embryophyta</taxon>
        <taxon>Tracheophyta</taxon>
        <taxon>Spermatophyta</taxon>
        <taxon>Magnoliopsida</taxon>
        <taxon>Liliopsida</taxon>
        <taxon>Poales</taxon>
        <taxon>Poaceae</taxon>
        <taxon>BOP clade</taxon>
        <taxon>Oryzoideae</taxon>
        <taxon>Oryzeae</taxon>
        <taxon>Oryzinae</taxon>
        <taxon>Oryza</taxon>
    </lineage>
</organism>
<reference evidence="1" key="1">
    <citation type="journal article" date="2013" name="Nat. Commun.">
        <title>Whole-genome sequencing of Oryza brachyantha reveals mechanisms underlying Oryza genome evolution.</title>
        <authorList>
            <person name="Chen J."/>
            <person name="Huang Q."/>
            <person name="Gao D."/>
            <person name="Wang J."/>
            <person name="Lang Y."/>
            <person name="Liu T."/>
            <person name="Li B."/>
            <person name="Bai Z."/>
            <person name="Luis Goicoechea J."/>
            <person name="Liang C."/>
            <person name="Chen C."/>
            <person name="Zhang W."/>
            <person name="Sun S."/>
            <person name="Liao Y."/>
            <person name="Zhang X."/>
            <person name="Yang L."/>
            <person name="Song C."/>
            <person name="Wang M."/>
            <person name="Shi J."/>
            <person name="Liu G."/>
            <person name="Liu J."/>
            <person name="Zhou H."/>
            <person name="Zhou W."/>
            <person name="Yu Q."/>
            <person name="An N."/>
            <person name="Chen Y."/>
            <person name="Cai Q."/>
            <person name="Wang B."/>
            <person name="Liu B."/>
            <person name="Min J."/>
            <person name="Huang Y."/>
            <person name="Wu H."/>
            <person name="Li Z."/>
            <person name="Zhang Y."/>
            <person name="Yin Y."/>
            <person name="Song W."/>
            <person name="Jiang J."/>
            <person name="Jackson S.A."/>
            <person name="Wing R.A."/>
            <person name="Wang J."/>
            <person name="Chen M."/>
        </authorList>
    </citation>
    <scope>NUCLEOTIDE SEQUENCE [LARGE SCALE GENOMIC DNA]</scope>
    <source>
        <strain evidence="1">cv. IRGC 101232</strain>
    </source>
</reference>
<dbReference type="Proteomes" id="UP000006038">
    <property type="component" value="Chromosome 5"/>
</dbReference>
<protein>
    <submittedName>
        <fullName evidence="1">Uncharacterized protein</fullName>
    </submittedName>
</protein>
<dbReference type="HOGENOM" id="CLU_2188019_0_0_1"/>
<name>J3M778_ORYBR</name>